<accession>A0ABZ2TGI2</accession>
<dbReference type="InterPro" id="IPR016032">
    <property type="entry name" value="Sig_transdc_resp-reg_C-effctor"/>
</dbReference>
<dbReference type="InterPro" id="IPR036388">
    <property type="entry name" value="WH-like_DNA-bd_sf"/>
</dbReference>
<gene>
    <name evidence="1" type="ORF">RZS32_002850</name>
</gene>
<dbReference type="Gene3D" id="1.25.40.10">
    <property type="entry name" value="Tetratricopeptide repeat domain"/>
    <property type="match status" value="1"/>
</dbReference>
<sequence length="640" mass="71746">MHLEGEWDHDLITEYFNPKDILVASKRSSHMSAISSDGTLTATSERADLTSSLPNAPNSAHAAKMAGTSQIVAKLFLIGRLELTDTNGSVYTPRGKKACALLALLALAPRRQRTKVWLRDKLWSESSERKSSNNLRQLIFELRRDLGGFFDAILDVDRDAISLKRGALWVDYCEVEANPSLLKTLRISPGTDLLEGLDVRDEEFEYWLLLERQNWQEKCDALLERASEAQETLPVQTGTVTPSNVIVPTPEIRISFGLLPNIQQGCNETTAHVSDYLLEGIVKNLRELHPIDVFDLRDTLGHSDGITGASNSDYFIRIRALQIRNSLTLTFFLYCASNMTLEWSQSIQTTEDEVLNWDSYVLSGFITQNLDRISRSIEKMPLRKGAPNREPAMAGYTALNMMFRLDDMALDNAEQLLTQDSRGPGETLFSALRAYAASFKVGENLGSITSDAFVETDKLVREALDNNPFNSVSLACLGHAIGYVFHEHNLAGDLLERALKLNQNQAFVWDHYALNKLYSGEYEAAHKAALRAVYLGSYSPISYSYDTTLAMTATMLGNHQQAIVASQNALKKQPKFTAAMRYLMVNLAKTGQEDEANDVYQRLLVRDPEFSDAEVQKARFRISQKSIQTDLINSIKRFTD</sequence>
<dbReference type="InterPro" id="IPR011990">
    <property type="entry name" value="TPR-like_helical_dom_sf"/>
</dbReference>
<keyword evidence="2" id="KW-1185">Reference proteome</keyword>
<name>A0ABZ2TGI2_9RHOB</name>
<dbReference type="EMBL" id="CP146606">
    <property type="protein sequence ID" value="WYK18845.1"/>
    <property type="molecule type" value="Genomic_DNA"/>
</dbReference>
<dbReference type="Gene3D" id="1.10.10.10">
    <property type="entry name" value="Winged helix-like DNA-binding domain superfamily/Winged helix DNA-binding domain"/>
    <property type="match status" value="1"/>
</dbReference>
<evidence type="ECO:0000313" key="1">
    <source>
        <dbReference type="EMBL" id="WYK18845.1"/>
    </source>
</evidence>
<evidence type="ECO:0000313" key="2">
    <source>
        <dbReference type="Proteomes" id="UP001281305"/>
    </source>
</evidence>
<reference evidence="1 2" key="1">
    <citation type="submission" date="2024-02" db="EMBL/GenBank/DDBJ databases">
        <title>Roseovarius strain W115 nov., isolated from a marine algae.</title>
        <authorList>
            <person name="Lee M.W."/>
            <person name="Lee J.K."/>
            <person name="Kim J.M."/>
            <person name="Choi D.G."/>
            <person name="Baek J.H."/>
            <person name="Bayburt H."/>
            <person name="Jung J.J."/>
            <person name="Han D.M."/>
            <person name="Jeon C.O."/>
        </authorList>
    </citation>
    <scope>NUCLEOTIDE SEQUENCE [LARGE SCALE GENOMIC DNA]</scope>
    <source>
        <strain evidence="1 2">W115</strain>
    </source>
</reference>
<proteinExistence type="predicted"/>
<dbReference type="RefSeq" id="WP_317055523.1">
    <property type="nucleotide sequence ID" value="NZ_CP146606.1"/>
</dbReference>
<dbReference type="PANTHER" id="PTHR35807">
    <property type="entry name" value="TRANSCRIPTIONAL REGULATOR REDD-RELATED"/>
    <property type="match status" value="1"/>
</dbReference>
<dbReference type="InterPro" id="IPR051677">
    <property type="entry name" value="AfsR-DnrI-RedD_regulator"/>
</dbReference>
<dbReference type="SUPFAM" id="SSF46894">
    <property type="entry name" value="C-terminal effector domain of the bipartite response regulators"/>
    <property type="match status" value="1"/>
</dbReference>
<protein>
    <submittedName>
        <fullName evidence="1">Tetratricopeptide repeat protein</fullName>
    </submittedName>
</protein>
<organism evidence="1 2">
    <name type="scientific">Roseovarius rhodophyticola</name>
    <dbReference type="NCBI Taxonomy" id="3080827"/>
    <lineage>
        <taxon>Bacteria</taxon>
        <taxon>Pseudomonadati</taxon>
        <taxon>Pseudomonadota</taxon>
        <taxon>Alphaproteobacteria</taxon>
        <taxon>Rhodobacterales</taxon>
        <taxon>Roseobacteraceae</taxon>
        <taxon>Roseovarius</taxon>
    </lineage>
</organism>
<dbReference type="Proteomes" id="UP001281305">
    <property type="component" value="Chromosome"/>
</dbReference>
<dbReference type="SUPFAM" id="SSF48452">
    <property type="entry name" value="TPR-like"/>
    <property type="match status" value="1"/>
</dbReference>